<comment type="caution">
    <text evidence="2">The sequence shown here is derived from an EMBL/GenBank/DDBJ whole genome shotgun (WGS) entry which is preliminary data.</text>
</comment>
<name>A0ABT0MNI0_9GAMM</name>
<gene>
    <name evidence="2" type="ORF">MFP26_01545</name>
</gene>
<dbReference type="Pfam" id="PF11358">
    <property type="entry name" value="DUF3158"/>
    <property type="match status" value="1"/>
</dbReference>
<sequence>MTDPASRYQALTREDWLAYESCLKGLLRVREPQLSAQSAADAAATLHQLQTRIIHRAWRWPLRNLPLLLCRGPARSGANFLRWRNQQNNRSGTPAWRALLQDASQPPQTRDALLAIEQDRILFNMQMSIITFLLRQIRECSLKMADARSAALSASASPATHQHEDNHYGPTWIE</sequence>
<accession>A0ABT0MNI0</accession>
<dbReference type="EMBL" id="JAKPBZ010000100">
    <property type="protein sequence ID" value="MCL2891402.1"/>
    <property type="molecule type" value="Genomic_DNA"/>
</dbReference>
<evidence type="ECO:0000313" key="3">
    <source>
        <dbReference type="Proteomes" id="UP001203069"/>
    </source>
</evidence>
<evidence type="ECO:0000313" key="2">
    <source>
        <dbReference type="EMBL" id="MCL2891402.1"/>
    </source>
</evidence>
<reference evidence="2 3" key="1">
    <citation type="submission" date="2022-02" db="EMBL/GenBank/DDBJ databases">
        <title>Description of Brenneria tiliae sp. nov. isolated from symptomatic Tilia x moltkei and Tilia x europaea trees in the UK.</title>
        <authorList>
            <person name="Kile H."/>
        </authorList>
    </citation>
    <scope>NUCLEOTIDE SEQUENCE [LARGE SCALE GENOMIC DNA]</scope>
    <source>
        <strain evidence="2 3">MC1SB4.1</strain>
    </source>
</reference>
<dbReference type="RefSeq" id="WP_249232765.1">
    <property type="nucleotide sequence ID" value="NZ_JAKPBZ010000100.1"/>
</dbReference>
<dbReference type="Proteomes" id="UP001203069">
    <property type="component" value="Unassembled WGS sequence"/>
</dbReference>
<protein>
    <submittedName>
        <fullName evidence="2">DUF3158 family protein</fullName>
    </submittedName>
</protein>
<keyword evidence="3" id="KW-1185">Reference proteome</keyword>
<evidence type="ECO:0000256" key="1">
    <source>
        <dbReference type="SAM" id="MobiDB-lite"/>
    </source>
</evidence>
<proteinExistence type="predicted"/>
<organism evidence="2 3">
    <name type="scientific">Brenneria tiliae</name>
    <dbReference type="NCBI Taxonomy" id="2914984"/>
    <lineage>
        <taxon>Bacteria</taxon>
        <taxon>Pseudomonadati</taxon>
        <taxon>Pseudomonadota</taxon>
        <taxon>Gammaproteobacteria</taxon>
        <taxon>Enterobacterales</taxon>
        <taxon>Pectobacteriaceae</taxon>
        <taxon>Brenneria</taxon>
    </lineage>
</organism>
<dbReference type="InterPro" id="IPR021502">
    <property type="entry name" value="DUF3158"/>
</dbReference>
<feature type="region of interest" description="Disordered" evidence="1">
    <location>
        <begin position="153"/>
        <end position="174"/>
    </location>
</feature>